<proteinExistence type="predicted"/>
<dbReference type="AlphaFoldDB" id="A0A1H6EKZ2"/>
<keyword evidence="2" id="KW-1185">Reference proteome</keyword>
<dbReference type="Proteomes" id="UP000236732">
    <property type="component" value="Unassembled WGS sequence"/>
</dbReference>
<sequence>MATPALVVAGDRDQSVLTARGPDWSADPYLLSPGSKSLLTLYGRSIRLVNPGL</sequence>
<name>A0A1H6EKZ2_9ACTN</name>
<evidence type="ECO:0000313" key="1">
    <source>
        <dbReference type="EMBL" id="SEG97771.1"/>
    </source>
</evidence>
<dbReference type="EMBL" id="FNVT01000011">
    <property type="protein sequence ID" value="SEG97771.1"/>
    <property type="molecule type" value="Genomic_DNA"/>
</dbReference>
<reference evidence="1 2" key="1">
    <citation type="submission" date="2016-10" db="EMBL/GenBank/DDBJ databases">
        <authorList>
            <person name="de Groot N.N."/>
        </authorList>
    </citation>
    <scope>NUCLEOTIDE SEQUENCE [LARGE SCALE GENOMIC DNA]</scope>
    <source>
        <strain evidence="1 2">CGMCC 4.7037</strain>
    </source>
</reference>
<organism evidence="1 2">
    <name type="scientific">Nonomuraea solani</name>
    <dbReference type="NCBI Taxonomy" id="1144553"/>
    <lineage>
        <taxon>Bacteria</taxon>
        <taxon>Bacillati</taxon>
        <taxon>Actinomycetota</taxon>
        <taxon>Actinomycetes</taxon>
        <taxon>Streptosporangiales</taxon>
        <taxon>Streptosporangiaceae</taxon>
        <taxon>Nonomuraea</taxon>
    </lineage>
</organism>
<evidence type="ECO:0000313" key="2">
    <source>
        <dbReference type="Proteomes" id="UP000236732"/>
    </source>
</evidence>
<gene>
    <name evidence="1" type="ORF">SAMN05444920_11154</name>
</gene>
<protein>
    <submittedName>
        <fullName evidence="1">Uncharacterized protein</fullName>
    </submittedName>
</protein>
<accession>A0A1H6EKZ2</accession>